<gene>
    <name evidence="3" type="ORF">JQN83_00335</name>
</gene>
<proteinExistence type="predicted"/>
<dbReference type="PANTHER" id="PTHR33055">
    <property type="entry name" value="TRANSPOSASE FOR INSERTION SEQUENCE ELEMENT IS1111A"/>
    <property type="match status" value="1"/>
</dbReference>
<protein>
    <submittedName>
        <fullName evidence="3">Transposase</fullName>
    </submittedName>
</protein>
<evidence type="ECO:0000313" key="3">
    <source>
        <dbReference type="EMBL" id="MBO4159270.1"/>
    </source>
</evidence>
<sequence>MIDDHGHLITHTRLPDNPEGLARLLAALAAIRRNRRSIPIGIETGRSLMVAGLLKAGQPNVVLNPTQVANYRSRLAAQRKKSDRGDAHLLAHVLRVDRSTHRAQTPRRRRPRLRTHRGPGRVAYTS</sequence>
<feature type="region of interest" description="Disordered" evidence="1">
    <location>
        <begin position="97"/>
        <end position="126"/>
    </location>
</feature>
<evidence type="ECO:0000259" key="2">
    <source>
        <dbReference type="Pfam" id="PF01548"/>
    </source>
</evidence>
<dbReference type="Pfam" id="PF01548">
    <property type="entry name" value="DEDD_Tnp_IS110"/>
    <property type="match status" value="1"/>
</dbReference>
<dbReference type="Proteomes" id="UP000671399">
    <property type="component" value="Unassembled WGS sequence"/>
</dbReference>
<keyword evidence="4" id="KW-1185">Reference proteome</keyword>
<dbReference type="EMBL" id="JAGFWR010000001">
    <property type="protein sequence ID" value="MBO4159270.1"/>
    <property type="molecule type" value="Genomic_DNA"/>
</dbReference>
<organism evidence="3 4">
    <name type="scientific">Micromonospora antibiotica</name>
    <dbReference type="NCBI Taxonomy" id="2807623"/>
    <lineage>
        <taxon>Bacteria</taxon>
        <taxon>Bacillati</taxon>
        <taxon>Actinomycetota</taxon>
        <taxon>Actinomycetes</taxon>
        <taxon>Micromonosporales</taxon>
        <taxon>Micromonosporaceae</taxon>
        <taxon>Micromonospora</taxon>
    </lineage>
</organism>
<feature type="domain" description="Transposase IS110-like N-terminal" evidence="2">
    <location>
        <begin position="2"/>
        <end position="107"/>
    </location>
</feature>
<accession>A0ABS3V0Z4</accession>
<evidence type="ECO:0000313" key="4">
    <source>
        <dbReference type="Proteomes" id="UP000671399"/>
    </source>
</evidence>
<comment type="caution">
    <text evidence="3">The sequence shown here is derived from an EMBL/GenBank/DDBJ whole genome shotgun (WGS) entry which is preliminary data.</text>
</comment>
<reference evidence="3 4" key="1">
    <citation type="submission" date="2021-03" db="EMBL/GenBank/DDBJ databases">
        <authorList>
            <person name="Lee D.-H."/>
        </authorList>
    </citation>
    <scope>NUCLEOTIDE SEQUENCE [LARGE SCALE GENOMIC DNA]</scope>
    <source>
        <strain evidence="3 4">MMS20-R2-23</strain>
    </source>
</reference>
<evidence type="ECO:0000256" key="1">
    <source>
        <dbReference type="SAM" id="MobiDB-lite"/>
    </source>
</evidence>
<dbReference type="InterPro" id="IPR047650">
    <property type="entry name" value="Transpos_IS110"/>
</dbReference>
<dbReference type="PANTHER" id="PTHR33055:SF3">
    <property type="entry name" value="PUTATIVE TRANSPOSASE FOR IS117-RELATED"/>
    <property type="match status" value="1"/>
</dbReference>
<name>A0ABS3V0Z4_9ACTN</name>
<feature type="compositionally biased region" description="Basic residues" evidence="1">
    <location>
        <begin position="104"/>
        <end position="119"/>
    </location>
</feature>
<dbReference type="InterPro" id="IPR002525">
    <property type="entry name" value="Transp_IS110-like_N"/>
</dbReference>